<organism evidence="2 3">
    <name type="scientific">Stieleria maiorica</name>
    <dbReference type="NCBI Taxonomy" id="2795974"/>
    <lineage>
        <taxon>Bacteria</taxon>
        <taxon>Pseudomonadati</taxon>
        <taxon>Planctomycetota</taxon>
        <taxon>Planctomycetia</taxon>
        <taxon>Pirellulales</taxon>
        <taxon>Pirellulaceae</taxon>
        <taxon>Stieleria</taxon>
    </lineage>
</organism>
<feature type="domain" description="FHA" evidence="1">
    <location>
        <begin position="211"/>
        <end position="262"/>
    </location>
</feature>
<dbReference type="AlphaFoldDB" id="A0A5B9MQV6"/>
<evidence type="ECO:0000313" key="3">
    <source>
        <dbReference type="Proteomes" id="UP000321353"/>
    </source>
</evidence>
<keyword evidence="3" id="KW-1185">Reference proteome</keyword>
<proteinExistence type="predicted"/>
<sequence>MNKASAGDPDDEPIIQTVAEPLQQYLQKAALSRNPTTNKPGETGANPAAKVRAFLPTHRQPLAMLQILDDGCREQGESIRIRDSRWTIGRDKGDTVIPFDGDISGRHAELRCQRQKGRFRWYLLDRKSTNGTFVRAFRASLSRESELILGGRRYLFQLPEPGAEATETEALQTQAYQAPSRTMLEKFVPRLIEVGVSSEHERTFSVSGKETWIGSDQRCQITVDDDPFISQKHARIYEDETGRWMIEDQKSLNGVWIRIKKFAMDKTTEFQLGQQRFRFHPVVNQDRPGN</sequence>
<name>A0A5B9MQV6_9BACT</name>
<gene>
    <name evidence="2" type="ORF">Mal15_62190</name>
</gene>
<dbReference type="Proteomes" id="UP000321353">
    <property type="component" value="Chromosome"/>
</dbReference>
<dbReference type="PANTHER" id="PTHR23308">
    <property type="entry name" value="NUCLEAR INHIBITOR OF PROTEIN PHOSPHATASE-1"/>
    <property type="match status" value="1"/>
</dbReference>
<dbReference type="SMART" id="SM00240">
    <property type="entry name" value="FHA"/>
    <property type="match status" value="2"/>
</dbReference>
<feature type="domain" description="FHA" evidence="1">
    <location>
        <begin position="86"/>
        <end position="139"/>
    </location>
</feature>
<evidence type="ECO:0000313" key="2">
    <source>
        <dbReference type="EMBL" id="QEG02136.1"/>
    </source>
</evidence>
<dbReference type="Pfam" id="PF00498">
    <property type="entry name" value="FHA"/>
    <property type="match status" value="2"/>
</dbReference>
<accession>A0A5B9MQV6</accession>
<dbReference type="KEGG" id="smam:Mal15_62190"/>
<dbReference type="InterPro" id="IPR000253">
    <property type="entry name" value="FHA_dom"/>
</dbReference>
<dbReference type="InterPro" id="IPR008984">
    <property type="entry name" value="SMAD_FHA_dom_sf"/>
</dbReference>
<dbReference type="Gene3D" id="2.60.200.20">
    <property type="match status" value="2"/>
</dbReference>
<reference evidence="2 3" key="1">
    <citation type="submission" date="2019-02" db="EMBL/GenBank/DDBJ databases">
        <title>Planctomycetal bacteria perform biofilm scaping via a novel small molecule.</title>
        <authorList>
            <person name="Jeske O."/>
            <person name="Boedeker C."/>
            <person name="Wiegand S."/>
            <person name="Breitling P."/>
            <person name="Kallscheuer N."/>
            <person name="Jogler M."/>
            <person name="Rohde M."/>
            <person name="Petersen J."/>
            <person name="Medema M.H."/>
            <person name="Surup F."/>
            <person name="Jogler C."/>
        </authorList>
    </citation>
    <scope>NUCLEOTIDE SEQUENCE [LARGE SCALE GENOMIC DNA]</scope>
    <source>
        <strain evidence="2 3">Mal15</strain>
    </source>
</reference>
<protein>
    <submittedName>
        <fullName evidence="2">FHA domain protein</fullName>
    </submittedName>
</protein>
<dbReference type="CDD" id="cd00060">
    <property type="entry name" value="FHA"/>
    <property type="match status" value="2"/>
</dbReference>
<dbReference type="EMBL" id="CP036264">
    <property type="protein sequence ID" value="QEG02136.1"/>
    <property type="molecule type" value="Genomic_DNA"/>
</dbReference>
<dbReference type="RefSeq" id="WP_147871107.1">
    <property type="nucleotide sequence ID" value="NZ_CP036264.1"/>
</dbReference>
<dbReference type="PROSITE" id="PS50006">
    <property type="entry name" value="FHA_DOMAIN"/>
    <property type="match status" value="2"/>
</dbReference>
<dbReference type="InterPro" id="IPR050923">
    <property type="entry name" value="Cell_Proc_Reg/RNA_Proc"/>
</dbReference>
<dbReference type="SUPFAM" id="SSF49879">
    <property type="entry name" value="SMAD/FHA domain"/>
    <property type="match status" value="2"/>
</dbReference>
<evidence type="ECO:0000259" key="1">
    <source>
        <dbReference type="PROSITE" id="PS50006"/>
    </source>
</evidence>